<dbReference type="CDD" id="cd16015">
    <property type="entry name" value="LTA_synthase"/>
    <property type="match status" value="1"/>
</dbReference>
<keyword evidence="12" id="KW-1185">Reference proteome</keyword>
<feature type="binding site" evidence="8">
    <location>
        <position position="513"/>
    </location>
    <ligand>
        <name>Mn(2+)</name>
        <dbReference type="ChEBI" id="CHEBI:29035"/>
    </ligand>
</feature>
<evidence type="ECO:0000259" key="10">
    <source>
        <dbReference type="Pfam" id="PF00884"/>
    </source>
</evidence>
<accession>A0A3G8Y7L5</accession>
<dbReference type="EMBL" id="CP034161">
    <property type="protein sequence ID" value="AZI40903.1"/>
    <property type="molecule type" value="Genomic_DNA"/>
</dbReference>
<keyword evidence="7" id="KW-0464">Manganese</keyword>
<dbReference type="SUPFAM" id="SSF53649">
    <property type="entry name" value="Alkaline phosphatase-like"/>
    <property type="match status" value="1"/>
</dbReference>
<keyword evidence="5 9" id="KW-0472">Membrane</keyword>
<keyword evidence="7" id="KW-0479">Metal-binding</keyword>
<proteinExistence type="predicted"/>
<feature type="domain" description="Sulfatase N-terminal" evidence="10">
    <location>
        <begin position="281"/>
        <end position="564"/>
    </location>
</feature>
<feature type="transmembrane region" description="Helical" evidence="9">
    <location>
        <begin position="12"/>
        <end position="35"/>
    </location>
</feature>
<dbReference type="InterPro" id="IPR012160">
    <property type="entry name" value="LtaS-like"/>
</dbReference>
<evidence type="ECO:0000256" key="9">
    <source>
        <dbReference type="SAM" id="Phobius"/>
    </source>
</evidence>
<dbReference type="InterPro" id="IPR050448">
    <property type="entry name" value="OpgB/LTA_synthase_biosynth"/>
</dbReference>
<keyword evidence="2" id="KW-1003">Cell membrane</keyword>
<feature type="binding site" evidence="7">
    <location>
        <position position="461"/>
    </location>
    <ligand>
        <name>substrate</name>
    </ligand>
</feature>
<feature type="transmembrane region" description="Helical" evidence="9">
    <location>
        <begin position="141"/>
        <end position="162"/>
    </location>
</feature>
<evidence type="ECO:0000256" key="7">
    <source>
        <dbReference type="PIRSR" id="PIRSR005091-2"/>
    </source>
</evidence>
<evidence type="ECO:0000256" key="3">
    <source>
        <dbReference type="ARBA" id="ARBA00022692"/>
    </source>
</evidence>
<feature type="active site" evidence="6">
    <location>
        <position position="329"/>
    </location>
</feature>
<evidence type="ECO:0000313" key="12">
    <source>
        <dbReference type="Proteomes" id="UP000281810"/>
    </source>
</evidence>
<evidence type="ECO:0000256" key="2">
    <source>
        <dbReference type="ARBA" id="ARBA00022475"/>
    </source>
</evidence>
<dbReference type="PIRSF" id="PIRSF005091">
    <property type="entry name" value="Mmb_sulf_HI1246"/>
    <property type="match status" value="1"/>
</dbReference>
<evidence type="ECO:0000313" key="11">
    <source>
        <dbReference type="EMBL" id="AZI40903.1"/>
    </source>
</evidence>
<organism evidence="11 12">
    <name type="scientific">Epilithonimonas vandammei</name>
    <dbReference type="NCBI Taxonomy" id="2487072"/>
    <lineage>
        <taxon>Bacteria</taxon>
        <taxon>Pseudomonadati</taxon>
        <taxon>Bacteroidota</taxon>
        <taxon>Flavobacteriia</taxon>
        <taxon>Flavobacteriales</taxon>
        <taxon>Weeksellaceae</taxon>
        <taxon>Chryseobacterium group</taxon>
        <taxon>Epilithonimonas</taxon>
    </lineage>
</organism>
<dbReference type="OrthoDB" id="9777768at2"/>
<sequence>MKPKSLFKSSYALLTRFFLLFIIMSFLLRLGFVLSSFQKAEFSAVSFIRVFLLGLIYDIGVGLFFIFPYSLYLLILPQRLVDSRLNKIITYFSFSLGILILFFSFFAEITFWQEFESRFNFIAVDYLIYTYEVINNINESYPLPILIAVMIILTFFVIFFCIRKKYFFDTFKGTTIFLSRLKITVGIFAATLVYAFLVENNFADLSTNRYQNELSKSGIYSFFSAYNNNEINYDHFYQLMDNKDAFKIIKNDLKDSSSIFLQNSFSIERKIKPTTATIQRPNVIMITMESFSADFMKTFGNNQDITPVLDSLAKESVLFTNMYATGTRTVRGMEALSLAIPPTPGNSIVRRKNNDQLTTIGSIFSEQGYDTSFFYGGDGYFDNMNKYFGNNGYNIIDRNRNAFARENYLAPRTSIDDRNITFENAWGICDEDLYNEVIRKSDQQYKSGKPFYDFVMTTSNHRPFTYPDGKIDIPSGSGREGAVKYTDYAIGAFLKKIKNKPWYKNTVIVIVADHCASSAGKNEIDISKYHIPAMIVNLQDKQSLKIDKMCSQIDLYPTLFNFLGWKYTSNLYGKNVISDNYIPRIFVGTYQKLAYMENDDLVILSPQQKVETFKYIQGKNDQIAVLPKPEIIRRAIANYQTAYYLYKNNGLKQNKKNN</sequence>
<keyword evidence="4 9" id="KW-1133">Transmembrane helix</keyword>
<evidence type="ECO:0000256" key="8">
    <source>
        <dbReference type="PIRSR" id="PIRSR005091-3"/>
    </source>
</evidence>
<evidence type="ECO:0000256" key="6">
    <source>
        <dbReference type="PIRSR" id="PIRSR005091-1"/>
    </source>
</evidence>
<keyword evidence="3 9" id="KW-0812">Transmembrane</keyword>
<feature type="transmembrane region" description="Helical" evidence="9">
    <location>
        <begin position="47"/>
        <end position="76"/>
    </location>
</feature>
<evidence type="ECO:0000256" key="1">
    <source>
        <dbReference type="ARBA" id="ARBA00004651"/>
    </source>
</evidence>
<gene>
    <name evidence="11" type="ORF">EIB74_13490</name>
</gene>
<protein>
    <submittedName>
        <fullName evidence="11">Alkaline phosphatase family protein</fullName>
    </submittedName>
</protein>
<evidence type="ECO:0000256" key="5">
    <source>
        <dbReference type="ARBA" id="ARBA00023136"/>
    </source>
</evidence>
<name>A0A3G8Y7L5_9FLAO</name>
<dbReference type="PANTHER" id="PTHR47371">
    <property type="entry name" value="LIPOTEICHOIC ACID SYNTHASE"/>
    <property type="match status" value="1"/>
</dbReference>
<feature type="binding site" evidence="8">
    <location>
        <position position="514"/>
    </location>
    <ligand>
        <name>Mn(2+)</name>
        <dbReference type="ChEBI" id="CHEBI:29035"/>
    </ligand>
</feature>
<dbReference type="Gene3D" id="3.40.720.10">
    <property type="entry name" value="Alkaline Phosphatase, subunit A"/>
    <property type="match status" value="1"/>
</dbReference>
<feature type="transmembrane region" description="Helical" evidence="9">
    <location>
        <begin position="174"/>
        <end position="197"/>
    </location>
</feature>
<dbReference type="Pfam" id="PF00884">
    <property type="entry name" value="Sulfatase"/>
    <property type="match status" value="1"/>
</dbReference>
<feature type="binding site" evidence="8">
    <location>
        <position position="329"/>
    </location>
    <ligand>
        <name>Mn(2+)</name>
        <dbReference type="ChEBI" id="CHEBI:29035"/>
    </ligand>
</feature>
<comment type="subcellular location">
    <subcellularLocation>
        <location evidence="1">Cell membrane</location>
        <topology evidence="1">Multi-pass membrane protein</topology>
    </subcellularLocation>
</comment>
<feature type="binding site" evidence="8">
    <location>
        <position position="289"/>
    </location>
    <ligand>
        <name>Mn(2+)</name>
        <dbReference type="ChEBI" id="CHEBI:29035"/>
    </ligand>
</feature>
<dbReference type="Gene3D" id="3.30.1120.80">
    <property type="match status" value="1"/>
</dbReference>
<reference evidence="12" key="1">
    <citation type="submission" date="2018-11" db="EMBL/GenBank/DDBJ databases">
        <title>Proposal to divide the Flavobacteriaceae and reorganize its genera based on Amino Acid Identity values calculated from whole genome sequences.</title>
        <authorList>
            <person name="Nicholson A.C."/>
            <person name="Gulvik C.A."/>
            <person name="Whitney A.M."/>
            <person name="Humrighouse B.W."/>
            <person name="Bell M."/>
            <person name="Holmes B."/>
            <person name="Steigerwalt A.B."/>
            <person name="Villarma A."/>
            <person name="Sheth M."/>
            <person name="Batra D."/>
            <person name="Pryor J."/>
            <person name="Bernardet J.-F."/>
            <person name="Hugo C."/>
            <person name="Kampfer P."/>
            <person name="Newman J.D."/>
            <person name="McQuiston J.R."/>
        </authorList>
    </citation>
    <scope>NUCLEOTIDE SEQUENCE [LARGE SCALE GENOMIC DNA]</scope>
    <source>
        <strain evidence="12">F5649</strain>
    </source>
</reference>
<evidence type="ECO:0000256" key="4">
    <source>
        <dbReference type="ARBA" id="ARBA00022989"/>
    </source>
</evidence>
<dbReference type="AlphaFoldDB" id="A0A3G8Y7L5"/>
<dbReference type="GO" id="GO:0046872">
    <property type="term" value="F:metal ion binding"/>
    <property type="evidence" value="ECO:0007669"/>
    <property type="project" value="UniProtKB-KW"/>
</dbReference>
<dbReference type="GO" id="GO:0005886">
    <property type="term" value="C:plasma membrane"/>
    <property type="evidence" value="ECO:0007669"/>
    <property type="project" value="UniProtKB-SubCell"/>
</dbReference>
<dbReference type="Proteomes" id="UP000281810">
    <property type="component" value="Chromosome"/>
</dbReference>
<dbReference type="PANTHER" id="PTHR47371:SF3">
    <property type="entry name" value="PHOSPHOGLYCEROL TRANSFERASE I"/>
    <property type="match status" value="1"/>
</dbReference>
<dbReference type="InterPro" id="IPR017850">
    <property type="entry name" value="Alkaline_phosphatase_core_sf"/>
</dbReference>
<dbReference type="InterPro" id="IPR000917">
    <property type="entry name" value="Sulfatase_N"/>
</dbReference>
<feature type="transmembrane region" description="Helical" evidence="9">
    <location>
        <begin position="88"/>
        <end position="107"/>
    </location>
</feature>